<evidence type="ECO:0008006" key="4">
    <source>
        <dbReference type="Google" id="ProtNLM"/>
    </source>
</evidence>
<evidence type="ECO:0000313" key="3">
    <source>
        <dbReference type="Proteomes" id="UP001209654"/>
    </source>
</evidence>
<sequence length="140" mass="13740">MLGGLGAGIVVATATAASSATRDPDKTVNTAMIVNRLAAAALLAGVLALVFGLAARMDLSGRVGTLVMGVYIVGVALGPVVGGNLVGVVGPHALGLVIAVPSLAFGALLFAISRRSGVSERGRDLPEAARGQEPAAATVE</sequence>
<organism evidence="2 3">
    <name type="scientific">Arthrobacter mangrovi</name>
    <dbReference type="NCBI Taxonomy" id="2966350"/>
    <lineage>
        <taxon>Bacteria</taxon>
        <taxon>Bacillati</taxon>
        <taxon>Actinomycetota</taxon>
        <taxon>Actinomycetes</taxon>
        <taxon>Micrococcales</taxon>
        <taxon>Micrococcaceae</taxon>
        <taxon>Arthrobacter</taxon>
    </lineage>
</organism>
<dbReference type="InterPro" id="IPR036259">
    <property type="entry name" value="MFS_trans_sf"/>
</dbReference>
<keyword evidence="1" id="KW-1133">Transmembrane helix</keyword>
<accession>A0ABQ5MP67</accession>
<reference evidence="2 3" key="1">
    <citation type="journal article" date="2023" name="Int. J. Syst. Evol. Microbiol.">
        <title>Arthrobacter mangrovi sp. nov., an actinobacterium isolated from the rhizosphere of a mangrove.</title>
        <authorList>
            <person name="Hamada M."/>
            <person name="Saitou S."/>
            <person name="Enomoto N."/>
            <person name="Nanri K."/>
            <person name="Hidaka K."/>
            <person name="Miura T."/>
            <person name="Tamura T."/>
        </authorList>
    </citation>
    <scope>NUCLEOTIDE SEQUENCE [LARGE SCALE GENOMIC DNA]</scope>
    <source>
        <strain evidence="2 3">NBRC 112813</strain>
    </source>
</reference>
<feature type="transmembrane region" description="Helical" evidence="1">
    <location>
        <begin position="93"/>
        <end position="113"/>
    </location>
</feature>
<keyword evidence="1" id="KW-0472">Membrane</keyword>
<gene>
    <name evidence="2" type="ORF">AHIS1636_02140</name>
</gene>
<dbReference type="Proteomes" id="UP001209654">
    <property type="component" value="Unassembled WGS sequence"/>
</dbReference>
<evidence type="ECO:0000313" key="2">
    <source>
        <dbReference type="EMBL" id="GLB65775.1"/>
    </source>
</evidence>
<name>A0ABQ5MP67_9MICC</name>
<feature type="transmembrane region" description="Helical" evidence="1">
    <location>
        <begin position="33"/>
        <end position="54"/>
    </location>
</feature>
<comment type="caution">
    <text evidence="2">The sequence shown here is derived from an EMBL/GenBank/DDBJ whole genome shotgun (WGS) entry which is preliminary data.</text>
</comment>
<keyword evidence="1" id="KW-0812">Transmembrane</keyword>
<evidence type="ECO:0000256" key="1">
    <source>
        <dbReference type="SAM" id="Phobius"/>
    </source>
</evidence>
<keyword evidence="3" id="KW-1185">Reference proteome</keyword>
<dbReference type="RefSeq" id="WP_264793949.1">
    <property type="nucleotide sequence ID" value="NZ_BRVS01000001.1"/>
</dbReference>
<protein>
    <recommendedName>
        <fullName evidence="4">Major facilitator superfamily (MFS) profile domain-containing protein</fullName>
    </recommendedName>
</protein>
<dbReference type="EMBL" id="BRVS01000001">
    <property type="protein sequence ID" value="GLB65775.1"/>
    <property type="molecule type" value="Genomic_DNA"/>
</dbReference>
<proteinExistence type="predicted"/>
<feature type="transmembrane region" description="Helical" evidence="1">
    <location>
        <begin position="66"/>
        <end position="87"/>
    </location>
</feature>
<dbReference type="SUPFAM" id="SSF103473">
    <property type="entry name" value="MFS general substrate transporter"/>
    <property type="match status" value="1"/>
</dbReference>